<dbReference type="AlphaFoldDB" id="A0A7Z0RS51"/>
<sequence length="101" mass="11519">KKGGQDYFGYKNHVCVDSKSKLIKNFEVTAANVHDSNVLAELCDAHEPVFDDSAYVGKAVPEGCKHYTARRAYRNTPLTETDKKFNRRLSRIRCRVEHVFG</sequence>
<evidence type="ECO:0000313" key="2">
    <source>
        <dbReference type="EMBL" id="NYS49913.1"/>
    </source>
</evidence>
<feature type="domain" description="Transposase IS4-like" evidence="1">
    <location>
        <begin position="2"/>
        <end position="101"/>
    </location>
</feature>
<dbReference type="EMBL" id="JACBYG010000261">
    <property type="protein sequence ID" value="NYS49913.1"/>
    <property type="molecule type" value="Genomic_DNA"/>
</dbReference>
<evidence type="ECO:0000313" key="3">
    <source>
        <dbReference type="Proteomes" id="UP000563349"/>
    </source>
</evidence>
<dbReference type="Proteomes" id="UP000563349">
    <property type="component" value="Unassembled WGS sequence"/>
</dbReference>
<dbReference type="InterPro" id="IPR002559">
    <property type="entry name" value="Transposase_11"/>
</dbReference>
<name>A0A7Z0RS51_9STRE</name>
<keyword evidence="3" id="KW-1185">Reference proteome</keyword>
<gene>
    <name evidence="2" type="ORF">HZY93_08285</name>
</gene>
<dbReference type="GO" id="GO:0003677">
    <property type="term" value="F:DNA binding"/>
    <property type="evidence" value="ECO:0007669"/>
    <property type="project" value="InterPro"/>
</dbReference>
<reference evidence="2 3" key="1">
    <citation type="submission" date="2020-07" db="EMBL/GenBank/DDBJ databases">
        <title>MOT database genomes.</title>
        <authorList>
            <person name="Joseph S."/>
            <person name="Aduse-Opoku J."/>
            <person name="Hashim A."/>
            <person name="Wade W."/>
            <person name="Curtis M."/>
        </authorList>
    </citation>
    <scope>NUCLEOTIDE SEQUENCE [LARGE SCALE GENOMIC DNA]</scope>
    <source>
        <strain evidence="2 3">CCW311</strain>
    </source>
</reference>
<proteinExistence type="predicted"/>
<dbReference type="GO" id="GO:0006313">
    <property type="term" value="P:DNA transposition"/>
    <property type="evidence" value="ECO:0007669"/>
    <property type="project" value="InterPro"/>
</dbReference>
<feature type="non-terminal residue" evidence="2">
    <location>
        <position position="1"/>
    </location>
</feature>
<dbReference type="PANTHER" id="PTHR35604">
    <property type="entry name" value="TRANSPOSASE INSH FOR INSERTION SEQUENCE ELEMENT IS5A-RELATED"/>
    <property type="match status" value="1"/>
</dbReference>
<accession>A0A7Z0RS51</accession>
<dbReference type="GO" id="GO:0004803">
    <property type="term" value="F:transposase activity"/>
    <property type="evidence" value="ECO:0007669"/>
    <property type="project" value="InterPro"/>
</dbReference>
<protein>
    <submittedName>
        <fullName evidence="2">Transposase</fullName>
    </submittedName>
</protein>
<dbReference type="RefSeq" id="WP_179924398.1">
    <property type="nucleotide sequence ID" value="NZ_JACBYG010000261.1"/>
</dbReference>
<dbReference type="Pfam" id="PF01609">
    <property type="entry name" value="DDE_Tnp_1"/>
    <property type="match status" value="1"/>
</dbReference>
<comment type="caution">
    <text evidence="2">The sequence shown here is derived from an EMBL/GenBank/DDBJ whole genome shotgun (WGS) entry which is preliminary data.</text>
</comment>
<feature type="non-terminal residue" evidence="2">
    <location>
        <position position="101"/>
    </location>
</feature>
<evidence type="ECO:0000259" key="1">
    <source>
        <dbReference type="Pfam" id="PF01609"/>
    </source>
</evidence>
<organism evidence="2 3">
    <name type="scientific">Streptococcus danieliae</name>
    <dbReference type="NCBI Taxonomy" id="747656"/>
    <lineage>
        <taxon>Bacteria</taxon>
        <taxon>Bacillati</taxon>
        <taxon>Bacillota</taxon>
        <taxon>Bacilli</taxon>
        <taxon>Lactobacillales</taxon>
        <taxon>Streptococcaceae</taxon>
        <taxon>Streptococcus</taxon>
    </lineage>
</organism>
<dbReference type="PANTHER" id="PTHR35604:SF2">
    <property type="entry name" value="TRANSPOSASE INSH FOR INSERTION SEQUENCE ELEMENT IS5A-RELATED"/>
    <property type="match status" value="1"/>
</dbReference>